<feature type="signal peptide" evidence="1">
    <location>
        <begin position="1"/>
        <end position="20"/>
    </location>
</feature>
<keyword evidence="3" id="KW-1185">Reference proteome</keyword>
<protein>
    <submittedName>
        <fullName evidence="2">Ferritin-like domain-containing protein</fullName>
    </submittedName>
</protein>
<gene>
    <name evidence="2" type="ORF">BDV98DRAFT_591943</name>
</gene>
<sequence>MKFAFPVALLLAAHSALANALPKRQTPEIDDTVILNYALTLEHLENAFYKEALGKFNAQEFQKAGYPPWVRRRFEEIAKHEATHVETLSSVLKDAAVQPCQYSFPYTDPKSFVALSQIIEGVGASAYTGAAASITVKDYLAAAASILATEARHAAWIAAAVNKQSPYTDAFETPLNFNQVFSLAASFITSCPESNPALPFTAFPALSFTGKTVAPNSKVRISYKAEESPESAPEEMHVAFLHGLNTEYAKVMNGEVTIPAGLKGTVYALLLSTPAVLDEATIAGPAVLEFKF</sequence>
<feature type="chain" id="PRO_5022818946" evidence="1">
    <location>
        <begin position="21"/>
        <end position="292"/>
    </location>
</feature>
<proteinExistence type="predicted"/>
<dbReference type="STRING" id="1884261.A0A5C3QRL3"/>
<dbReference type="InterPro" id="IPR052965">
    <property type="entry name" value="Pigment-catalase-like"/>
</dbReference>
<dbReference type="PANTHER" id="PTHR31694">
    <property type="entry name" value="DESICCATION-LIKE PROTEIN"/>
    <property type="match status" value="1"/>
</dbReference>
<dbReference type="InterPro" id="IPR009078">
    <property type="entry name" value="Ferritin-like_SF"/>
</dbReference>
<dbReference type="OrthoDB" id="1001765at2759"/>
<reference evidence="2 3" key="1">
    <citation type="journal article" date="2019" name="Nat. Ecol. Evol.">
        <title>Megaphylogeny resolves global patterns of mushroom evolution.</title>
        <authorList>
            <person name="Varga T."/>
            <person name="Krizsan K."/>
            <person name="Foldi C."/>
            <person name="Dima B."/>
            <person name="Sanchez-Garcia M."/>
            <person name="Sanchez-Ramirez S."/>
            <person name="Szollosi G.J."/>
            <person name="Szarkandi J.G."/>
            <person name="Papp V."/>
            <person name="Albert L."/>
            <person name="Andreopoulos W."/>
            <person name="Angelini C."/>
            <person name="Antonin V."/>
            <person name="Barry K.W."/>
            <person name="Bougher N.L."/>
            <person name="Buchanan P."/>
            <person name="Buyck B."/>
            <person name="Bense V."/>
            <person name="Catcheside P."/>
            <person name="Chovatia M."/>
            <person name="Cooper J."/>
            <person name="Damon W."/>
            <person name="Desjardin D."/>
            <person name="Finy P."/>
            <person name="Geml J."/>
            <person name="Haridas S."/>
            <person name="Hughes K."/>
            <person name="Justo A."/>
            <person name="Karasinski D."/>
            <person name="Kautmanova I."/>
            <person name="Kiss B."/>
            <person name="Kocsube S."/>
            <person name="Kotiranta H."/>
            <person name="LaButti K.M."/>
            <person name="Lechner B.E."/>
            <person name="Liimatainen K."/>
            <person name="Lipzen A."/>
            <person name="Lukacs Z."/>
            <person name="Mihaltcheva S."/>
            <person name="Morgado L.N."/>
            <person name="Niskanen T."/>
            <person name="Noordeloos M.E."/>
            <person name="Ohm R.A."/>
            <person name="Ortiz-Santana B."/>
            <person name="Ovrebo C."/>
            <person name="Racz N."/>
            <person name="Riley R."/>
            <person name="Savchenko A."/>
            <person name="Shiryaev A."/>
            <person name="Soop K."/>
            <person name="Spirin V."/>
            <person name="Szebenyi C."/>
            <person name="Tomsovsky M."/>
            <person name="Tulloss R.E."/>
            <person name="Uehling J."/>
            <person name="Grigoriev I.V."/>
            <person name="Vagvolgyi C."/>
            <person name="Papp T."/>
            <person name="Martin F.M."/>
            <person name="Miettinen O."/>
            <person name="Hibbett D.S."/>
            <person name="Nagy L.G."/>
        </authorList>
    </citation>
    <scope>NUCLEOTIDE SEQUENCE [LARGE SCALE GENOMIC DNA]</scope>
    <source>
        <strain evidence="2 3">CBS 309.79</strain>
    </source>
</reference>
<name>A0A5C3QRL3_9AGAR</name>
<dbReference type="AlphaFoldDB" id="A0A5C3QRL3"/>
<dbReference type="EMBL" id="ML178821">
    <property type="protein sequence ID" value="TFL03161.1"/>
    <property type="molecule type" value="Genomic_DNA"/>
</dbReference>
<dbReference type="SUPFAM" id="SSF47240">
    <property type="entry name" value="Ferritin-like"/>
    <property type="match status" value="1"/>
</dbReference>
<dbReference type="Pfam" id="PF13668">
    <property type="entry name" value="Ferritin_2"/>
    <property type="match status" value="1"/>
</dbReference>
<dbReference type="InterPro" id="IPR012347">
    <property type="entry name" value="Ferritin-like"/>
</dbReference>
<dbReference type="Gene3D" id="1.20.1260.10">
    <property type="match status" value="1"/>
</dbReference>
<evidence type="ECO:0000313" key="2">
    <source>
        <dbReference type="EMBL" id="TFL03161.1"/>
    </source>
</evidence>
<dbReference type="PANTHER" id="PTHR31694:SF26">
    <property type="entry name" value="OS05G0151100 PROTEIN"/>
    <property type="match status" value="1"/>
</dbReference>
<dbReference type="Proteomes" id="UP000305067">
    <property type="component" value="Unassembled WGS sequence"/>
</dbReference>
<keyword evidence="1" id="KW-0732">Signal</keyword>
<organism evidence="2 3">
    <name type="scientific">Pterulicium gracile</name>
    <dbReference type="NCBI Taxonomy" id="1884261"/>
    <lineage>
        <taxon>Eukaryota</taxon>
        <taxon>Fungi</taxon>
        <taxon>Dikarya</taxon>
        <taxon>Basidiomycota</taxon>
        <taxon>Agaricomycotina</taxon>
        <taxon>Agaricomycetes</taxon>
        <taxon>Agaricomycetidae</taxon>
        <taxon>Agaricales</taxon>
        <taxon>Pleurotineae</taxon>
        <taxon>Pterulaceae</taxon>
        <taxon>Pterulicium</taxon>
    </lineage>
</organism>
<evidence type="ECO:0000313" key="3">
    <source>
        <dbReference type="Proteomes" id="UP000305067"/>
    </source>
</evidence>
<evidence type="ECO:0000256" key="1">
    <source>
        <dbReference type="SAM" id="SignalP"/>
    </source>
</evidence>
<accession>A0A5C3QRL3</accession>